<evidence type="ECO:0000259" key="7">
    <source>
        <dbReference type="Pfam" id="PF25791"/>
    </source>
</evidence>
<dbReference type="EC" id="2.1.1.72" evidence="1"/>
<dbReference type="InterPro" id="IPR058038">
    <property type="entry name" value="BREX_BrxC_wHTH"/>
</dbReference>
<dbReference type="GO" id="GO:0003676">
    <property type="term" value="F:nucleic acid binding"/>
    <property type="evidence" value="ECO:0007669"/>
    <property type="project" value="InterPro"/>
</dbReference>
<protein>
    <recommendedName>
        <fullName evidence="1">site-specific DNA-methyltransferase (adenine-specific)</fullName>
        <ecNumber evidence="1">2.1.1.72</ecNumber>
    </recommendedName>
</protein>
<keyword evidence="8" id="KW-0378">Hydrolase</keyword>
<dbReference type="Proteomes" id="UP000005778">
    <property type="component" value="Chromosome"/>
</dbReference>
<evidence type="ECO:0000256" key="4">
    <source>
        <dbReference type="ARBA" id="ARBA00022691"/>
    </source>
</evidence>
<dbReference type="Gene3D" id="3.40.50.150">
    <property type="entry name" value="Vaccinia Virus protein VP39"/>
    <property type="match status" value="2"/>
</dbReference>
<dbReference type="NCBIfam" id="NF033441">
    <property type="entry name" value="BREX_BrxC"/>
    <property type="match status" value="1"/>
</dbReference>
<dbReference type="SUPFAM" id="SSF52540">
    <property type="entry name" value="P-loop containing nucleoside triphosphate hydrolases"/>
    <property type="match status" value="1"/>
</dbReference>
<dbReference type="HOGENOM" id="CLU_230922_0_0_7"/>
<comment type="catalytic activity">
    <reaction evidence="5">
        <text>a 2'-deoxyadenosine in DNA + S-adenosyl-L-methionine = an N(6)-methyl-2'-deoxyadenosine in DNA + S-adenosyl-L-homocysteine + H(+)</text>
        <dbReference type="Rhea" id="RHEA:15197"/>
        <dbReference type="Rhea" id="RHEA-COMP:12418"/>
        <dbReference type="Rhea" id="RHEA-COMP:12419"/>
        <dbReference type="ChEBI" id="CHEBI:15378"/>
        <dbReference type="ChEBI" id="CHEBI:57856"/>
        <dbReference type="ChEBI" id="CHEBI:59789"/>
        <dbReference type="ChEBI" id="CHEBI:90615"/>
        <dbReference type="ChEBI" id="CHEBI:90616"/>
        <dbReference type="EC" id="2.1.1.72"/>
    </reaction>
</comment>
<proteinExistence type="predicted"/>
<dbReference type="GO" id="GO:0004519">
    <property type="term" value="F:endonuclease activity"/>
    <property type="evidence" value="ECO:0007669"/>
    <property type="project" value="UniProtKB-KW"/>
</dbReference>
<keyword evidence="2" id="KW-0489">Methyltransferase</keyword>
<dbReference type="GO" id="GO:0009007">
    <property type="term" value="F:site-specific DNA-methyltransferase (adenine-specific) activity"/>
    <property type="evidence" value="ECO:0007669"/>
    <property type="project" value="UniProtKB-EC"/>
</dbReference>
<dbReference type="GO" id="GO:0032259">
    <property type="term" value="P:methylation"/>
    <property type="evidence" value="ECO:0007669"/>
    <property type="project" value="UniProtKB-KW"/>
</dbReference>
<dbReference type="GO" id="GO:0006304">
    <property type="term" value="P:DNA modification"/>
    <property type="evidence" value="ECO:0007669"/>
    <property type="project" value="InterPro"/>
</dbReference>
<reference evidence="8 9" key="2">
    <citation type="submission" date="2012-02" db="EMBL/GenBank/DDBJ databases">
        <title>Improved High-Quality Draft sequence of Desulfobacter postgatei 2ac9.</title>
        <authorList>
            <consortium name="US DOE Joint Genome Institute"/>
            <person name="Lucas S."/>
            <person name="Han J."/>
            <person name="Lapidus A."/>
            <person name="Cheng J.-F."/>
            <person name="Goodwin L."/>
            <person name="Pitluck S."/>
            <person name="Peters L."/>
            <person name="Ovchinnikova G."/>
            <person name="Held B."/>
            <person name="Detter J.C."/>
            <person name="Han C."/>
            <person name="Tapia R."/>
            <person name="Land M."/>
            <person name="Hauser L."/>
            <person name="Kyrpides N."/>
            <person name="Ivanova N."/>
            <person name="Pagani I."/>
            <person name="Orellana R."/>
            <person name="Lovley D."/>
            <person name="Woyke T."/>
        </authorList>
    </citation>
    <scope>NUCLEOTIDE SEQUENCE [LARGE SCALE GENOMIC DNA]</scope>
    <source>
        <strain evidence="8 9">2ac9</strain>
    </source>
</reference>
<dbReference type="InterPro" id="IPR047679">
    <property type="entry name" value="BREX_BrxC"/>
</dbReference>
<reference evidence="8 9" key="1">
    <citation type="submission" date="2011-09" db="EMBL/GenBank/DDBJ databases">
        <authorList>
            <consortium name="US DOE Joint Genome Institute (JGI-PGF)"/>
            <person name="Lucas S."/>
            <person name="Han J."/>
            <person name="Lapidus A."/>
            <person name="Cheng J.-F."/>
            <person name="Goodwin L."/>
            <person name="Pitluck S."/>
            <person name="Peters L."/>
            <person name="Land M.L."/>
            <person name="Hauser L."/>
            <person name="Orellana R."/>
            <person name="Lovley D."/>
            <person name="Woyke T.J."/>
        </authorList>
    </citation>
    <scope>NUCLEOTIDE SEQUENCE [LARGE SCALE GENOMIC DNA]</scope>
    <source>
        <strain evidence="8 9">2ac9</strain>
    </source>
</reference>
<dbReference type="PANTHER" id="PTHR33841">
    <property type="entry name" value="DNA METHYLTRANSFERASE YEEA-RELATED"/>
    <property type="match status" value="1"/>
</dbReference>
<dbReference type="Pfam" id="PF07669">
    <property type="entry name" value="Eco57I"/>
    <property type="match status" value="1"/>
</dbReference>
<evidence type="ECO:0000256" key="5">
    <source>
        <dbReference type="ARBA" id="ARBA00047942"/>
    </source>
</evidence>
<keyword evidence="3" id="KW-0808">Transferase</keyword>
<evidence type="ECO:0000313" key="9">
    <source>
        <dbReference type="Proteomes" id="UP000005778"/>
    </source>
</evidence>
<evidence type="ECO:0000256" key="3">
    <source>
        <dbReference type="ARBA" id="ARBA00022679"/>
    </source>
</evidence>
<evidence type="ECO:0000259" key="6">
    <source>
        <dbReference type="Pfam" id="PF07669"/>
    </source>
</evidence>
<feature type="domain" description="Probable ATP-binding protein BrxC winged helix-turn-helix" evidence="7">
    <location>
        <begin position="801"/>
        <end position="883"/>
    </location>
</feature>
<evidence type="ECO:0000256" key="1">
    <source>
        <dbReference type="ARBA" id="ARBA00011900"/>
    </source>
</evidence>
<dbReference type="OrthoDB" id="3201900at2"/>
<dbReference type="EMBL" id="CM001488">
    <property type="protein sequence ID" value="EIM63713.1"/>
    <property type="molecule type" value="Genomic_DNA"/>
</dbReference>
<organism evidence="8 9">
    <name type="scientific">Desulfobacter postgatei 2ac9</name>
    <dbReference type="NCBI Taxonomy" id="879212"/>
    <lineage>
        <taxon>Bacteria</taxon>
        <taxon>Pseudomonadati</taxon>
        <taxon>Thermodesulfobacteriota</taxon>
        <taxon>Desulfobacteria</taxon>
        <taxon>Desulfobacterales</taxon>
        <taxon>Desulfobacteraceae</taxon>
        <taxon>Desulfobacter</taxon>
    </lineage>
</organism>
<dbReference type="SUPFAM" id="SSF53335">
    <property type="entry name" value="S-adenosyl-L-methionine-dependent methyltransferases"/>
    <property type="match status" value="1"/>
</dbReference>
<keyword evidence="8" id="KW-0540">Nuclease</keyword>
<gene>
    <name evidence="8" type="ORF">DespoDRAFT_01798</name>
</gene>
<evidence type="ECO:0000256" key="2">
    <source>
        <dbReference type="ARBA" id="ARBA00022603"/>
    </source>
</evidence>
<dbReference type="Pfam" id="PF25791">
    <property type="entry name" value="WHD_BREX_BrxC"/>
    <property type="match status" value="1"/>
</dbReference>
<sequence>MEIKNLFDTNKDIYRTIEKVITYGASQQARLKAEISEYVVTESIEEQFEKLLEKMQAAMEAGGENEVGVWVSGFYGSGKSSFTKYLGLAFDENVTIDGIAFIQHLQDRLKKSTTRALLNTIARRFPAAVLMLDLASEQVAGSTMEEVSTVLYYKVLQWAGYSRNLKVAAFERKLKKEDRYNEFLDLFKTYTDGQAWVNYRNDDLVVDSLIPEIAHQIYPSLFKTPASFSTETSEVIRFENDRVEEMLEIAREATGKEHIIFIIDEVGQYVGSKKNLILNLDGLAKNLKNIGNGKVWIIGTAQQTLTEDDPNASLNSPELYKLKDRFPIQIDLEANDIKEICYSRLLGKSPAGENELGELFDKHGQMLRHNTKLVDARVYGADFDRKTFIDLYPFLPAHFDILLHLLGALAKRTGGIGLRSAIKVIQDILVEGADSRTPVADQPVGWLATTVTIYDTLEKDIRREFASYHQSVGKVVNNRFHDSIIHQDIAKTVCVLQILGNLPVSAENVAGLMHSGISDVSCLDQVKVAVEDLINDPIVPFGEQDGQLCFFSEKLNDIEQERATVPLRPVELRRIQNEALKEIFSPLPSTQLAGSLSVQTGLKALSSSGLPVSIAGDRNTIQTFIEIVDPKAYDTTKIRLTDESRHNSAKHHIFLVGQSTPEMEEQINQIYRSREIVSKYRSEPDQEVKEYCNGQANRANRLMIDLERLIKRSLLQGSFIFKGEVSAVESIHPELIEACRRHLSGVAEQVFDRYAEAPYRGGTDLAEKFLRLGNLTGVTSQTDPLGLVQTQGGRPSINTDHKAVTSIRDMIERQGAIEGKRLIEIFTGAPFGWSQDTLRYLVAAMLVAGEIKLKVAGREVTVKGQHAIDALKTNNTFKSVGISLRDERPSMEILAKAADRLTELSGTIADPETLTFLDNQGEQTALILRETLTHYLTTIPGKSQNTRTSQTLDRIIREQAFTVLNRLSALRMAGARGFLIESIANGYSSKGFQLYKNLAGTALGKTEQTVTGDTYRQYLFSLFDEFSGELPVLFDRYSIQGRLFPRESALLALLEQINHFEIEHLWAEDETIGWIYQYFNSQEERKKMRAESQAPRNSRELAVRNQFFTPRYVVEFLTDNTLGRIWYEMTQGKTSLVGSCRYLVRRPNEFFLAKGEEAPDTDEEAHESLSQEELLKQPVYIPFRALKDPRNIRMLDPACGSMHFGLYAFDLFEKIYKEAWQLETELGPNKLERPKKFKPLQDSFANFEEFQKAIPKLILEHNIHGVDIDPRAVQIAGLSLWQRAHRAWHQMGIKPSDRPMIRKSNIVCAEPMPGDKEILKEFTSKLHPPVLGQLVETIFDKMELAGDAGTLLKIEEEIASTISRAKDEFNQEILRSKEEEGFLPGMAPKRQSTLFDFAELPDNTNFWETAEKRILDALGNYADQAEFDKGQKRLFAEDTAKGFAFIDLCRKRFDVVLMNPPFGAPADSAKGYLKKTYANHVQDLYCLFIERGIKMSLSSNVGAITSSSFLKYNDYSSFRECLLNKNLIDELLDLGWGVLDDAYVSAAAYVLSQSDTNHWIFTDYKRIEKKEEQLLSDIFAIHKGNKNTYLYFVEHQLFHKIDSSPFCYSFPADFFKWVETSKKLIDLTENNGIGAGPHNFFFRLHWEVDKEDLKVHGRWPMLPNGGQFSPYYRSNNLVIDWRQNGEFIKEHLRKKYPYLKGNVGIKIQREDMYFREGITYGKKTDRYNAQYMPRNCIPSFEGIAIYPKDNNDIMWILAYLNTRFVAYYLNLTSGLHKNSIYLDRLPLPDLNDPKKNELANRGREILKLTKTFNMLFETDKSYNREAVISQIKNFDSFKSLLLWIFQTELKIATLNEEIENLTIADIPISENIKNEIYEDQGSLYFENANDVKRQALGIPKNFGISDLLADMKSEQKFEFSNFTSKYCIPAEKIFWLQQYLLSLALGVWVDKETKGIFSLGDDTENSLDITLSNFLDMEFKGLKDFKLLEIDDRESISNNLTNNKFFEYHYKEYSASNRNAPIYWPLQTPSRSYTIWVYYHRLTAQTLYTCVNDFVDPKLKILTEDLTDLRNKSTRNSTEEKEVARLTDMKVELKDFRDELLRLAKFWQPNLNDGVQITAAPLWKLFQHRQWQQKLKETWENLEKGEYDWAHLACSIWPERVLEKCHTDRSLAIAHDVEDDFWEEIKVPVIRRGKDTGETKQEWHPRKLSGNQLRDLIQQIIETGQSSR</sequence>
<feature type="domain" description="Type II methyltransferase M.TaqI-like" evidence="6">
    <location>
        <begin position="1261"/>
        <end position="1534"/>
    </location>
</feature>
<dbReference type="InterPro" id="IPR002052">
    <property type="entry name" value="DNA_methylase_N6_adenine_CS"/>
</dbReference>
<dbReference type="InterPro" id="IPR029063">
    <property type="entry name" value="SAM-dependent_MTases_sf"/>
</dbReference>
<keyword evidence="4" id="KW-0949">S-adenosyl-L-methionine</keyword>
<dbReference type="InterPro" id="IPR047939">
    <property type="entry name" value="BREX_1_PglX"/>
</dbReference>
<dbReference type="STRING" id="879212.DespoDRAFT_01798"/>
<dbReference type="eggNOG" id="COG1002">
    <property type="taxonomic scope" value="Bacteria"/>
</dbReference>
<dbReference type="PROSITE" id="PS00092">
    <property type="entry name" value="N6_MTASE"/>
    <property type="match status" value="1"/>
</dbReference>
<dbReference type="InterPro" id="IPR027417">
    <property type="entry name" value="P-loop_NTPase"/>
</dbReference>
<dbReference type="RefSeq" id="WP_004072952.1">
    <property type="nucleotide sequence ID" value="NZ_CM001488.1"/>
</dbReference>
<dbReference type="eggNOG" id="COG0286">
    <property type="taxonomic scope" value="Bacteria"/>
</dbReference>
<name>I5B2K0_9BACT</name>
<accession>I5B2K0</accession>
<dbReference type="eggNOG" id="COG1196">
    <property type="taxonomic scope" value="Bacteria"/>
</dbReference>
<keyword evidence="8" id="KW-0255">Endonuclease</keyword>
<keyword evidence="9" id="KW-1185">Reference proteome</keyword>
<dbReference type="InterPro" id="IPR050953">
    <property type="entry name" value="N4_N6_ade-DNA_methylase"/>
</dbReference>
<evidence type="ECO:0000313" key="8">
    <source>
        <dbReference type="EMBL" id="EIM63713.1"/>
    </source>
</evidence>
<dbReference type="InterPro" id="IPR011639">
    <property type="entry name" value="MethylTrfase_TaqI-like_dom"/>
</dbReference>
<dbReference type="NCBIfam" id="NF033452">
    <property type="entry name" value="BREX_1_MTaseX"/>
    <property type="match status" value="1"/>
</dbReference>
<dbReference type="PANTHER" id="PTHR33841:SF1">
    <property type="entry name" value="DNA METHYLTRANSFERASE A"/>
    <property type="match status" value="1"/>
</dbReference>
<dbReference type="Gene3D" id="3.40.50.300">
    <property type="entry name" value="P-loop containing nucleotide triphosphate hydrolases"/>
    <property type="match status" value="1"/>
</dbReference>